<sequence>MTTTAKLDSARVELSPGTEAVVPLQIRNTGDVVEGYRIEVLGAPAAWTTVEPAVIEGLYPGTTTTATVRFAPPRSAAVPAGQLDFGIRVVPFEHVDEAVTPEGVVEVLPFLDTTAELLPRTSHGRGSSRHRVALDNRGNVPVTVSLTAADDTGALAFRVRPQIVAVAPGTVEFSEVRVVPEKRLWRGPDVTMPFTVTAAAENTTPVLLDGAHVQTATIPKWAGKALLALLALLLLLAALWFLLLKPVVESAARSSVEDEVAQAQEAAQQAQEAASAAQQASAGAGQAAAAAQGQVAEMENLTQNFLPPTEILTPTTQRMTVQTPPTASTTPVTADPFVVPEGGSFRLTDLVLSNPQGDFGRLVITQTPPGGTSVVLLDVALENFRDNDFHFQTPIVLPAGAELTMGVVCRAAGAPPNQTPPPSQCDDALVFSGQLAMPVPPPAP</sequence>
<keyword evidence="4" id="KW-1185">Reference proteome</keyword>
<feature type="coiled-coil region" evidence="1">
    <location>
        <begin position="253"/>
        <end position="280"/>
    </location>
</feature>
<keyword evidence="2" id="KW-0812">Transmembrane</keyword>
<keyword evidence="2" id="KW-0472">Membrane</keyword>
<evidence type="ECO:0008006" key="5">
    <source>
        <dbReference type="Google" id="ProtNLM"/>
    </source>
</evidence>
<keyword evidence="2" id="KW-1133">Transmembrane helix</keyword>
<reference evidence="3 4" key="1">
    <citation type="submission" date="2011-04" db="EMBL/GenBank/DDBJ databases">
        <title>Complete sequence of Cellulomonas fimi ATCC 484.</title>
        <authorList>
            <consortium name="US DOE Joint Genome Institute"/>
            <person name="Lucas S."/>
            <person name="Han J."/>
            <person name="Lapidus A."/>
            <person name="Cheng J.-F."/>
            <person name="Goodwin L."/>
            <person name="Pitluck S."/>
            <person name="Peters L."/>
            <person name="Chertkov O."/>
            <person name="Detter J.C."/>
            <person name="Han C."/>
            <person name="Tapia R."/>
            <person name="Land M."/>
            <person name="Hauser L."/>
            <person name="Kyrpides N."/>
            <person name="Ivanova N."/>
            <person name="Ovchinnikova G."/>
            <person name="Pagani I."/>
            <person name="Mead D."/>
            <person name="Brumm P."/>
            <person name="Woyke T."/>
        </authorList>
    </citation>
    <scope>NUCLEOTIDE SEQUENCE [LARGE SCALE GENOMIC DNA]</scope>
    <source>
        <strain evidence="4">ATCC 484 / DSM 20113 / JCM 1341 / NBRC 15513 / NCIMB 8980 / NCTC 7547</strain>
    </source>
</reference>
<dbReference type="RefSeq" id="WP_013769362.1">
    <property type="nucleotide sequence ID" value="NC_015514.1"/>
</dbReference>
<evidence type="ECO:0000256" key="1">
    <source>
        <dbReference type="SAM" id="Coils"/>
    </source>
</evidence>
<dbReference type="AlphaFoldDB" id="F4H5K8"/>
<dbReference type="KEGG" id="cfi:Celf_0186"/>
<keyword evidence="1" id="KW-0175">Coiled coil</keyword>
<gene>
    <name evidence="3" type="ordered locus">Celf_0186</name>
</gene>
<dbReference type="eggNOG" id="COG1470">
    <property type="taxonomic scope" value="Bacteria"/>
</dbReference>
<accession>F4H5K8</accession>
<dbReference type="EMBL" id="CP002666">
    <property type="protein sequence ID" value="AEE44332.1"/>
    <property type="molecule type" value="Genomic_DNA"/>
</dbReference>
<evidence type="ECO:0000313" key="4">
    <source>
        <dbReference type="Proteomes" id="UP000008460"/>
    </source>
</evidence>
<evidence type="ECO:0000256" key="2">
    <source>
        <dbReference type="SAM" id="Phobius"/>
    </source>
</evidence>
<dbReference type="Proteomes" id="UP000008460">
    <property type="component" value="Chromosome"/>
</dbReference>
<proteinExistence type="predicted"/>
<dbReference type="STRING" id="590998.Celf_0186"/>
<feature type="transmembrane region" description="Helical" evidence="2">
    <location>
        <begin position="221"/>
        <end position="244"/>
    </location>
</feature>
<organism evidence="3 4">
    <name type="scientific">Cellulomonas fimi (strain ATCC 484 / DSM 20113 / JCM 1341 / CCUG 24087 / LMG 16345 / NBRC 15513 / NCIMB 8980 / NCTC 7547 / NRS-133)</name>
    <dbReference type="NCBI Taxonomy" id="590998"/>
    <lineage>
        <taxon>Bacteria</taxon>
        <taxon>Bacillati</taxon>
        <taxon>Actinomycetota</taxon>
        <taxon>Actinomycetes</taxon>
        <taxon>Micrococcales</taxon>
        <taxon>Cellulomonadaceae</taxon>
        <taxon>Cellulomonas</taxon>
    </lineage>
</organism>
<evidence type="ECO:0000313" key="3">
    <source>
        <dbReference type="EMBL" id="AEE44332.1"/>
    </source>
</evidence>
<dbReference type="HOGENOM" id="CLU_616642_0_0_11"/>
<name>F4H5K8_CELFA</name>
<protein>
    <recommendedName>
        <fullName evidence="5">Hydrolytic protein</fullName>
    </recommendedName>
</protein>